<name>A0A376GZX2_ENTGA</name>
<organism evidence="2 3">
    <name type="scientific">Enterococcus gallinarum</name>
    <dbReference type="NCBI Taxonomy" id="1353"/>
    <lineage>
        <taxon>Bacteria</taxon>
        <taxon>Bacillati</taxon>
        <taxon>Bacillota</taxon>
        <taxon>Bacilli</taxon>
        <taxon>Lactobacillales</taxon>
        <taxon>Enterococcaceae</taxon>
        <taxon>Enterococcus</taxon>
    </lineage>
</organism>
<dbReference type="Proteomes" id="UP001183682">
    <property type="component" value="Unassembled WGS sequence"/>
</dbReference>
<dbReference type="EMBL" id="JARPZN010000026">
    <property type="protein sequence ID" value="MDT2691999.1"/>
    <property type="molecule type" value="Genomic_DNA"/>
</dbReference>
<dbReference type="Proteomes" id="UP000254807">
    <property type="component" value="Unassembled WGS sequence"/>
</dbReference>
<keyword evidence="3" id="KW-1185">Reference proteome</keyword>
<accession>A0A376GZX2</accession>
<sequence>MNEKIQRLIEELAEECRKEKVGLSLAVLDAEGEMALAQAGPESLVSIATLEQYNHVKEELTELDCDCPKHRMLKELYGIEMENTPKKTHTFVIDNPNDVLDIISRALRGEFK</sequence>
<evidence type="ECO:0000313" key="1">
    <source>
        <dbReference type="EMBL" id="MDT2691999.1"/>
    </source>
</evidence>
<dbReference type="OrthoDB" id="2197939at2"/>
<proteinExistence type="predicted"/>
<protein>
    <submittedName>
        <fullName evidence="2">Uncharacterized protein</fullName>
    </submittedName>
</protein>
<dbReference type="RefSeq" id="WP_060814699.1">
    <property type="nucleotide sequence ID" value="NZ_JARPZN010000026.1"/>
</dbReference>
<reference evidence="1" key="2">
    <citation type="submission" date="2023-03" db="EMBL/GenBank/DDBJ databases">
        <authorList>
            <person name="Shen W."/>
            <person name="Cai J."/>
        </authorList>
    </citation>
    <scope>NUCLEOTIDE SEQUENCE</scope>
    <source>
        <strain evidence="1">K69-2</strain>
    </source>
</reference>
<evidence type="ECO:0000313" key="2">
    <source>
        <dbReference type="EMBL" id="STD82115.1"/>
    </source>
</evidence>
<gene>
    <name evidence="2" type="ORF">NCTC12360_00534</name>
    <name evidence="1" type="ORF">P7E30_17675</name>
</gene>
<dbReference type="EMBL" id="UFYW01000001">
    <property type="protein sequence ID" value="STD82115.1"/>
    <property type="molecule type" value="Genomic_DNA"/>
</dbReference>
<reference evidence="2 3" key="1">
    <citation type="submission" date="2018-06" db="EMBL/GenBank/DDBJ databases">
        <authorList>
            <consortium name="Pathogen Informatics"/>
            <person name="Doyle S."/>
        </authorList>
    </citation>
    <scope>NUCLEOTIDE SEQUENCE [LARGE SCALE GENOMIC DNA]</scope>
    <source>
        <strain evidence="2 3">NCTC12360</strain>
    </source>
</reference>
<dbReference type="AlphaFoldDB" id="A0A376GZX2"/>
<evidence type="ECO:0000313" key="3">
    <source>
        <dbReference type="Proteomes" id="UP000254807"/>
    </source>
</evidence>